<feature type="transmembrane region" description="Helical" evidence="6">
    <location>
        <begin position="109"/>
        <end position="135"/>
    </location>
</feature>
<feature type="transmembrane region" description="Helical" evidence="6">
    <location>
        <begin position="51"/>
        <end position="71"/>
    </location>
</feature>
<comment type="caution">
    <text evidence="7">The sequence shown here is derived from an EMBL/GenBank/DDBJ whole genome shotgun (WGS) entry which is preliminary data.</text>
</comment>
<keyword evidence="5 6" id="KW-0472">Membrane</keyword>
<keyword evidence="3 6" id="KW-0812">Transmembrane</keyword>
<evidence type="ECO:0000256" key="4">
    <source>
        <dbReference type="ARBA" id="ARBA00022989"/>
    </source>
</evidence>
<reference evidence="7 8" key="1">
    <citation type="submission" date="2024-09" db="EMBL/GenBank/DDBJ databases">
        <authorList>
            <person name="Sun Q."/>
            <person name="Mori K."/>
        </authorList>
    </citation>
    <scope>NUCLEOTIDE SEQUENCE [LARGE SCALE GENOMIC DNA]</scope>
    <source>
        <strain evidence="7 8">JCM 14321</strain>
    </source>
</reference>
<protein>
    <submittedName>
        <fullName evidence="7">YihY/virulence factor BrkB family protein</fullName>
    </submittedName>
</protein>
<dbReference type="PIRSF" id="PIRSF035875">
    <property type="entry name" value="RNase_BN"/>
    <property type="match status" value="1"/>
</dbReference>
<evidence type="ECO:0000256" key="3">
    <source>
        <dbReference type="ARBA" id="ARBA00022692"/>
    </source>
</evidence>
<feature type="transmembrane region" description="Helical" evidence="6">
    <location>
        <begin position="203"/>
        <end position="224"/>
    </location>
</feature>
<proteinExistence type="predicted"/>
<dbReference type="PANTHER" id="PTHR30213">
    <property type="entry name" value="INNER MEMBRANE PROTEIN YHJD"/>
    <property type="match status" value="1"/>
</dbReference>
<evidence type="ECO:0000256" key="5">
    <source>
        <dbReference type="ARBA" id="ARBA00023136"/>
    </source>
</evidence>
<evidence type="ECO:0000256" key="2">
    <source>
        <dbReference type="ARBA" id="ARBA00022475"/>
    </source>
</evidence>
<dbReference type="RefSeq" id="WP_157424305.1">
    <property type="nucleotide sequence ID" value="NZ_BAAANI010000005.1"/>
</dbReference>
<dbReference type="EMBL" id="JBHMBL010000004">
    <property type="protein sequence ID" value="MFB9644105.1"/>
    <property type="molecule type" value="Genomic_DNA"/>
</dbReference>
<evidence type="ECO:0000313" key="8">
    <source>
        <dbReference type="Proteomes" id="UP001589667"/>
    </source>
</evidence>
<gene>
    <name evidence="7" type="ORF">ACFFQV_17580</name>
</gene>
<feature type="transmembrane region" description="Helical" evidence="6">
    <location>
        <begin position="236"/>
        <end position="255"/>
    </location>
</feature>
<dbReference type="PANTHER" id="PTHR30213:SF1">
    <property type="entry name" value="INNER MEMBRANE PROTEIN YHJD"/>
    <property type="match status" value="1"/>
</dbReference>
<keyword evidence="2" id="KW-1003">Cell membrane</keyword>
<organism evidence="7 8">
    <name type="scientific">Agromyces lapidis</name>
    <dbReference type="NCBI Taxonomy" id="279574"/>
    <lineage>
        <taxon>Bacteria</taxon>
        <taxon>Bacillati</taxon>
        <taxon>Actinomycetota</taxon>
        <taxon>Actinomycetes</taxon>
        <taxon>Micrococcales</taxon>
        <taxon>Microbacteriaceae</taxon>
        <taxon>Agromyces</taxon>
    </lineage>
</organism>
<dbReference type="Pfam" id="PF03631">
    <property type="entry name" value="Virul_fac_BrkB"/>
    <property type="match status" value="1"/>
</dbReference>
<dbReference type="Proteomes" id="UP001589667">
    <property type="component" value="Unassembled WGS sequence"/>
</dbReference>
<sequence length="305" mass="32296">MARGIGSFWQALVRRGERVWKWALRLVPVQAIVRYFTLHGPMLADSVTYRALFSVFAGVFLGFAVAGVWLAGRPEAIEALVEALDSVIPGLVGENALIHPDQLLQPLTLSVAGVLALVGLVGAAIGAIGSLRVAFRDLAEQPDDPRFFGWLMFRDFVFAIGFGAAFVISAVMMVASTAALGTVFDWLGVSTRSPWFDALTRTVSVMLAFAIDSCAIAALFRLLSGIRVRARSLWRGAVIGGLGLTGLQVLSGLFVGGAMANPLLASFAALIALLIWLNLSSQVILIAGAYIVADHRAVAARASGS</sequence>
<keyword evidence="8" id="KW-1185">Reference proteome</keyword>
<comment type="subcellular location">
    <subcellularLocation>
        <location evidence="1">Cell membrane</location>
        <topology evidence="1">Multi-pass membrane protein</topology>
    </subcellularLocation>
</comment>
<feature type="transmembrane region" description="Helical" evidence="6">
    <location>
        <begin position="267"/>
        <end position="293"/>
    </location>
</feature>
<name>A0ABV5SUS8_9MICO</name>
<accession>A0ABV5SUS8</accession>
<keyword evidence="4 6" id="KW-1133">Transmembrane helix</keyword>
<evidence type="ECO:0000256" key="6">
    <source>
        <dbReference type="SAM" id="Phobius"/>
    </source>
</evidence>
<feature type="transmembrane region" description="Helical" evidence="6">
    <location>
        <begin position="156"/>
        <end position="183"/>
    </location>
</feature>
<evidence type="ECO:0000313" key="7">
    <source>
        <dbReference type="EMBL" id="MFB9644105.1"/>
    </source>
</evidence>
<dbReference type="InterPro" id="IPR017039">
    <property type="entry name" value="Virul_fac_BrkB"/>
</dbReference>
<evidence type="ECO:0000256" key="1">
    <source>
        <dbReference type="ARBA" id="ARBA00004651"/>
    </source>
</evidence>